<dbReference type="FunFam" id="3.90.190.10:FF:000035">
    <property type="entry name" value="Tyrosine phosphatase, putative"/>
    <property type="match status" value="1"/>
</dbReference>
<dbReference type="GO" id="GO:0016791">
    <property type="term" value="F:phosphatase activity"/>
    <property type="evidence" value="ECO:0007669"/>
    <property type="project" value="InterPro"/>
</dbReference>
<gene>
    <name evidence="5" type="ORF">O181_006257</name>
</gene>
<protein>
    <recommendedName>
        <fullName evidence="7">Tyrosine specific protein phosphatases domain-containing protein</fullName>
    </recommendedName>
</protein>
<keyword evidence="6" id="KW-1185">Reference proteome</keyword>
<dbReference type="InterPro" id="IPR020428">
    <property type="entry name" value="PFA-DSPs"/>
</dbReference>
<evidence type="ECO:0000313" key="5">
    <source>
        <dbReference type="EMBL" id="MBW0466542.1"/>
    </source>
</evidence>
<keyword evidence="3" id="KW-0378">Hydrolase</keyword>
<proteinExistence type="predicted"/>
<feature type="compositionally biased region" description="Low complexity" evidence="4">
    <location>
        <begin position="64"/>
        <end position="87"/>
    </location>
</feature>
<dbReference type="InterPro" id="IPR004861">
    <property type="entry name" value="Siw14-like"/>
</dbReference>
<reference evidence="5" key="1">
    <citation type="submission" date="2021-03" db="EMBL/GenBank/DDBJ databases">
        <title>Draft genome sequence of rust myrtle Austropuccinia psidii MF-1, a brazilian biotype.</title>
        <authorList>
            <person name="Quecine M.C."/>
            <person name="Pachon D.M.R."/>
            <person name="Bonatelli M.L."/>
            <person name="Correr F.H."/>
            <person name="Franceschini L.M."/>
            <person name="Leite T.F."/>
            <person name="Margarido G.R.A."/>
            <person name="Almeida C.A."/>
            <person name="Ferrarezi J.A."/>
            <person name="Labate C.A."/>
        </authorList>
    </citation>
    <scope>NUCLEOTIDE SEQUENCE</scope>
    <source>
        <strain evidence="5">MF-1</strain>
    </source>
</reference>
<evidence type="ECO:0008006" key="7">
    <source>
        <dbReference type="Google" id="ProtNLM"/>
    </source>
</evidence>
<dbReference type="Gene3D" id="3.90.190.10">
    <property type="entry name" value="Protein tyrosine phosphatase superfamily"/>
    <property type="match status" value="1"/>
</dbReference>
<evidence type="ECO:0000313" key="6">
    <source>
        <dbReference type="Proteomes" id="UP000765509"/>
    </source>
</evidence>
<dbReference type="Pfam" id="PF03162">
    <property type="entry name" value="Y_phosphatase2"/>
    <property type="match status" value="1"/>
</dbReference>
<comment type="caution">
    <text evidence="5">The sequence shown here is derived from an EMBL/GenBank/DDBJ whole genome shotgun (WGS) entry which is preliminary data.</text>
</comment>
<dbReference type="EMBL" id="AVOT02001328">
    <property type="protein sequence ID" value="MBW0466542.1"/>
    <property type="molecule type" value="Genomic_DNA"/>
</dbReference>
<evidence type="ECO:0000256" key="1">
    <source>
        <dbReference type="ARBA" id="ARBA00004496"/>
    </source>
</evidence>
<evidence type="ECO:0000256" key="2">
    <source>
        <dbReference type="ARBA" id="ARBA00022490"/>
    </source>
</evidence>
<dbReference type="PANTHER" id="PTHR31126:SF74">
    <property type="entry name" value="TYROSINE-PROTEIN PHOSPHATASE-LIKE PROTEIN OCA2"/>
    <property type="match status" value="1"/>
</dbReference>
<name>A0A9Q3GHF6_9BASI</name>
<dbReference type="PANTHER" id="PTHR31126">
    <property type="entry name" value="TYROSINE-PROTEIN PHOSPHATASE"/>
    <property type="match status" value="1"/>
</dbReference>
<dbReference type="GO" id="GO:0052840">
    <property type="term" value="F:inositol diphosphate tetrakisphosphate diphosphatase activity"/>
    <property type="evidence" value="ECO:0007669"/>
    <property type="project" value="TreeGrafter"/>
</dbReference>
<keyword evidence="2" id="KW-0963">Cytoplasm</keyword>
<evidence type="ECO:0000256" key="4">
    <source>
        <dbReference type="SAM" id="MobiDB-lite"/>
    </source>
</evidence>
<dbReference type="OrthoDB" id="6375174at2759"/>
<comment type="subcellular location">
    <subcellularLocation>
        <location evidence="1">Cytoplasm</location>
    </subcellularLocation>
</comment>
<dbReference type="AlphaFoldDB" id="A0A9Q3GHF6"/>
<accession>A0A9Q3GHF6</accession>
<dbReference type="InterPro" id="IPR029021">
    <property type="entry name" value="Prot-tyrosine_phosphatase-like"/>
</dbReference>
<dbReference type="Proteomes" id="UP000765509">
    <property type="component" value="Unassembled WGS sequence"/>
</dbReference>
<feature type="region of interest" description="Disordered" evidence="4">
    <location>
        <begin position="53"/>
        <end position="91"/>
    </location>
</feature>
<organism evidence="5 6">
    <name type="scientific">Austropuccinia psidii MF-1</name>
    <dbReference type="NCBI Taxonomy" id="1389203"/>
    <lineage>
        <taxon>Eukaryota</taxon>
        <taxon>Fungi</taxon>
        <taxon>Dikarya</taxon>
        <taxon>Basidiomycota</taxon>
        <taxon>Pucciniomycotina</taxon>
        <taxon>Pucciniomycetes</taxon>
        <taxon>Pucciniales</taxon>
        <taxon>Sphaerophragmiaceae</taxon>
        <taxon>Austropuccinia</taxon>
    </lineage>
</organism>
<dbReference type="GO" id="GO:0005737">
    <property type="term" value="C:cytoplasm"/>
    <property type="evidence" value="ECO:0007669"/>
    <property type="project" value="UniProtKB-SubCell"/>
</dbReference>
<evidence type="ECO:0000256" key="3">
    <source>
        <dbReference type="ARBA" id="ARBA00022801"/>
    </source>
</evidence>
<dbReference type="PRINTS" id="PR01911">
    <property type="entry name" value="PFDSPHPHTASE"/>
</dbReference>
<dbReference type="SUPFAM" id="SSF52799">
    <property type="entry name" value="(Phosphotyrosine protein) phosphatases II"/>
    <property type="match status" value="1"/>
</dbReference>
<sequence length="368" mass="41617">MKSINSSSSNLKLIISASTQDDHHQQQRNYSLIHLPRTLSDHNLVVSQNLNSVSSTDHHHHTNHSTSQTSQTSQTNHTSHTNPTNHSKLPWSNDSNSSLNWFHIISNRFKTFHNLYSNHLKALNSSDHSIDLDSLSKSLIPPLVPPIGFSLVAPGIYRSGHPNHLNFAFLHGLQLNSIMYLSKDSYRPHTFNWIQDRGLKVFHYRIESFKDPNTPLPDHSVYASALSDVLDCRNLPILIHCNKGQHRVGMLCALLRLVQGWDKSATKTEWNKFLGEGAPPPGKNMIWSPGLTIQHLHEPSFGIEEPSSSLISSNTYKKHKLSKNLIPDGLARAAEWEYVCEFPIELISVNPEWLPCWLPKEAIITNDI</sequence>